<feature type="signal peptide" evidence="3">
    <location>
        <begin position="1"/>
        <end position="26"/>
    </location>
</feature>
<dbReference type="CDD" id="cd00688">
    <property type="entry name" value="ISOPREN_C2_like"/>
    <property type="match status" value="1"/>
</dbReference>
<dbReference type="SUPFAM" id="SSF48239">
    <property type="entry name" value="Terpenoid cyclases/Protein prenyltransferases"/>
    <property type="match status" value="1"/>
</dbReference>
<feature type="compositionally biased region" description="Basic and acidic residues" evidence="1">
    <location>
        <begin position="377"/>
        <end position="393"/>
    </location>
</feature>
<keyword evidence="2" id="KW-0812">Transmembrane</keyword>
<proteinExistence type="predicted"/>
<comment type="caution">
    <text evidence="4">The sequence shown here is derived from an EMBL/GenBank/DDBJ whole genome shotgun (WGS) entry which is preliminary data.</text>
</comment>
<organism evidence="4 5">
    <name type="scientific">Streptomyces tsukubensis</name>
    <dbReference type="NCBI Taxonomy" id="83656"/>
    <lineage>
        <taxon>Bacteria</taxon>
        <taxon>Bacillati</taxon>
        <taxon>Actinomycetota</taxon>
        <taxon>Actinomycetes</taxon>
        <taxon>Kitasatosporales</taxon>
        <taxon>Streptomycetaceae</taxon>
        <taxon>Streptomyces</taxon>
    </lineage>
</organism>
<keyword evidence="5" id="KW-1185">Reference proteome</keyword>
<accession>A0A1V4A6Q0</accession>
<dbReference type="Gene3D" id="1.50.10.20">
    <property type="match status" value="1"/>
</dbReference>
<feature type="chain" id="PRO_5012641004" description="Squalene cyclase C-terminal domain-containing protein" evidence="3">
    <location>
        <begin position="27"/>
        <end position="427"/>
    </location>
</feature>
<sequence>MNVSRSALSVAAAVVLCAASAPAAVAAPSPTPSAKAPAALYGEQDPTYDGVWRQSLALVALDAAGVRPATSAVGWLTEQSCDNGAYAPYRANTSGDCGPKERVQSDVTGAAVQALAAVGGHRAEIDKSVAWLKSTQNKDGGWGLNPGLPSDANSTATVIGALAAAGQKPAEVTSGKDKSPYDALLAFALPCDKGEDKASRTGGTDKDPGGTDKGAAFAYQPDKKGELAANADATAAATTAGFGQGFVVSPAKKAMSGTECAKPGSAREAAHNGALYLSGALAKDGHLMSSMPGAEAQPDIGNTADAVVALGAAGLTDKSAKPVAWLKKNGEKWADQAGPAAWSELVLAARASGADPRDFGGTDLVAALKATGPAPEAKADTSADSDKDKKDDKGGGANVWWMIVVGLAAGAGIGFLLSSRNKNKPRL</sequence>
<dbReference type="InterPro" id="IPR008930">
    <property type="entry name" value="Terpenoid_cyclase/PrenylTrfase"/>
</dbReference>
<evidence type="ECO:0000256" key="1">
    <source>
        <dbReference type="SAM" id="MobiDB-lite"/>
    </source>
</evidence>
<dbReference type="OrthoDB" id="3852853at2"/>
<keyword evidence="3" id="KW-0732">Signal</keyword>
<keyword evidence="2" id="KW-1133">Transmembrane helix</keyword>
<evidence type="ECO:0008006" key="6">
    <source>
        <dbReference type="Google" id="ProtNLM"/>
    </source>
</evidence>
<evidence type="ECO:0000313" key="4">
    <source>
        <dbReference type="EMBL" id="OON76701.1"/>
    </source>
</evidence>
<feature type="compositionally biased region" description="Basic and acidic residues" evidence="1">
    <location>
        <begin position="195"/>
        <end position="210"/>
    </location>
</feature>
<dbReference type="EMBL" id="MVFC01000017">
    <property type="protein sequence ID" value="OON76701.1"/>
    <property type="molecule type" value="Genomic_DNA"/>
</dbReference>
<dbReference type="Proteomes" id="UP000190539">
    <property type="component" value="Unassembled WGS sequence"/>
</dbReference>
<evidence type="ECO:0000256" key="3">
    <source>
        <dbReference type="SAM" id="SignalP"/>
    </source>
</evidence>
<evidence type="ECO:0000313" key="5">
    <source>
        <dbReference type="Proteomes" id="UP000190539"/>
    </source>
</evidence>
<dbReference type="STRING" id="83656.B1H18_20525"/>
<protein>
    <recommendedName>
        <fullName evidence="6">Squalene cyclase C-terminal domain-containing protein</fullName>
    </recommendedName>
</protein>
<feature type="region of interest" description="Disordered" evidence="1">
    <location>
        <begin position="370"/>
        <end position="393"/>
    </location>
</feature>
<gene>
    <name evidence="4" type="ORF">B1H18_20525</name>
</gene>
<reference evidence="4 5" key="1">
    <citation type="submission" date="2017-02" db="EMBL/GenBank/DDBJ databases">
        <title>Draft Genome Sequence of Streptomyces tsukubaensis F601, a Producer of the immunosuppressant tacrolimus FK506.</title>
        <authorList>
            <person name="Zong G."/>
            <person name="Zhong C."/>
            <person name="Fu J."/>
            <person name="Qin R."/>
            <person name="Cao G."/>
        </authorList>
    </citation>
    <scope>NUCLEOTIDE SEQUENCE [LARGE SCALE GENOMIC DNA]</scope>
    <source>
        <strain evidence="4 5">F601</strain>
    </source>
</reference>
<evidence type="ECO:0000256" key="2">
    <source>
        <dbReference type="SAM" id="Phobius"/>
    </source>
</evidence>
<name>A0A1V4A6Q0_9ACTN</name>
<keyword evidence="2" id="KW-0472">Membrane</keyword>
<dbReference type="AlphaFoldDB" id="A0A1V4A6Q0"/>
<feature type="region of interest" description="Disordered" evidence="1">
    <location>
        <begin position="195"/>
        <end position="217"/>
    </location>
</feature>
<dbReference type="RefSeq" id="WP_077969665.1">
    <property type="nucleotide sequence ID" value="NZ_CP045178.1"/>
</dbReference>
<feature type="transmembrane region" description="Helical" evidence="2">
    <location>
        <begin position="399"/>
        <end position="417"/>
    </location>
</feature>